<evidence type="ECO:0000313" key="2">
    <source>
        <dbReference type="EMBL" id="KAF2500807.1"/>
    </source>
</evidence>
<keyword evidence="3" id="KW-1185">Reference proteome</keyword>
<evidence type="ECO:0000259" key="1">
    <source>
        <dbReference type="Pfam" id="PF06985"/>
    </source>
</evidence>
<name>A0A6A6RBG9_9PEZI</name>
<protein>
    <submittedName>
        <fullName evidence="2">HET-domain-containing protein</fullName>
    </submittedName>
</protein>
<dbReference type="InterPro" id="IPR052895">
    <property type="entry name" value="HetReg/Transcr_Mod"/>
</dbReference>
<accession>A0A6A6RBG9</accession>
<dbReference type="InterPro" id="IPR010730">
    <property type="entry name" value="HET"/>
</dbReference>
<evidence type="ECO:0000313" key="3">
    <source>
        <dbReference type="Proteomes" id="UP000799750"/>
    </source>
</evidence>
<proteinExistence type="predicted"/>
<dbReference type="AlphaFoldDB" id="A0A6A6RBG9"/>
<feature type="domain" description="Heterokaryon incompatibility" evidence="1">
    <location>
        <begin position="55"/>
        <end position="200"/>
    </location>
</feature>
<dbReference type="Pfam" id="PF26639">
    <property type="entry name" value="Het-6_barrel"/>
    <property type="match status" value="1"/>
</dbReference>
<dbReference type="Proteomes" id="UP000799750">
    <property type="component" value="Unassembled WGS sequence"/>
</dbReference>
<dbReference type="Pfam" id="PF06985">
    <property type="entry name" value="HET"/>
    <property type="match status" value="1"/>
</dbReference>
<sequence>MNQSRNGLYKPLSVIEKEIRLIRLRPRSFYRPEQISDNVLICTLEHSSRKNAIQYTALSYAWGSGNETRPILVDDTTQSIGANLEAALRELWDDNDEVYVWGDQLCINQDDKVEKNHQVSQMKKIYEEAQRVIAWLGPAADLSDSILFWIRQMSKSEGSRSVTIDILDHHGKLENLAFMTEAFDKFCQRDYWQRLWIIQEFTVAKELFIACGGALIAFDELAKALDFLNLPKWVVEQPDMVEAYKSTSLTFIKGLVTRRQRYQLRSGDQLDPLFQVVVASLVMGIDYSHRETSDARDRIFSVLGLAGDTGSFRSFPDYAPTTTYEDVYEEAARGFLRQGHVDIFCYCQFPRTETNRRMATWAPDWHAPTKKPNADDPWFSQFSAGTAQSIAAQSITFPDSDSVALQGIIVDEVKMFGSTWNPDWLSTLDCQAALDYLTEITAFCEDSPRVSVDDVQLVTARVAINERVAYTSEDWRGFYLKGYNSAVDSFFDGFQLGLEVAETWFTTGMKLLHSRRPFISKTGYVGLGPDHMVKGDVVCVFLGAKTPYILRPSGQGAYTLVGEAYLHGIMHGEILEESPDVQTLVL</sequence>
<dbReference type="OrthoDB" id="2157530at2759"/>
<gene>
    <name evidence="2" type="ORF">BU16DRAFT_523562</name>
</gene>
<feature type="non-terminal residue" evidence="2">
    <location>
        <position position="586"/>
    </location>
</feature>
<dbReference type="EMBL" id="MU004183">
    <property type="protein sequence ID" value="KAF2500807.1"/>
    <property type="molecule type" value="Genomic_DNA"/>
</dbReference>
<dbReference type="PANTHER" id="PTHR24148">
    <property type="entry name" value="ANKYRIN REPEAT DOMAIN-CONTAINING PROTEIN 39 HOMOLOG-RELATED"/>
    <property type="match status" value="1"/>
</dbReference>
<dbReference type="PANTHER" id="PTHR24148:SF73">
    <property type="entry name" value="HET DOMAIN PROTEIN (AFU_ORTHOLOGUE AFUA_8G01020)"/>
    <property type="match status" value="1"/>
</dbReference>
<reference evidence="2" key="1">
    <citation type="journal article" date="2020" name="Stud. Mycol.">
        <title>101 Dothideomycetes genomes: a test case for predicting lifestyles and emergence of pathogens.</title>
        <authorList>
            <person name="Haridas S."/>
            <person name="Albert R."/>
            <person name="Binder M."/>
            <person name="Bloem J."/>
            <person name="Labutti K."/>
            <person name="Salamov A."/>
            <person name="Andreopoulos B."/>
            <person name="Baker S."/>
            <person name="Barry K."/>
            <person name="Bills G."/>
            <person name="Bluhm B."/>
            <person name="Cannon C."/>
            <person name="Castanera R."/>
            <person name="Culley D."/>
            <person name="Daum C."/>
            <person name="Ezra D."/>
            <person name="Gonzalez J."/>
            <person name="Henrissat B."/>
            <person name="Kuo A."/>
            <person name="Liang C."/>
            <person name="Lipzen A."/>
            <person name="Lutzoni F."/>
            <person name="Magnuson J."/>
            <person name="Mondo S."/>
            <person name="Nolan M."/>
            <person name="Ohm R."/>
            <person name="Pangilinan J."/>
            <person name="Park H.-J."/>
            <person name="Ramirez L."/>
            <person name="Alfaro M."/>
            <person name="Sun H."/>
            <person name="Tritt A."/>
            <person name="Yoshinaga Y."/>
            <person name="Zwiers L.-H."/>
            <person name="Turgeon B."/>
            <person name="Goodwin S."/>
            <person name="Spatafora J."/>
            <person name="Crous P."/>
            <person name="Grigoriev I."/>
        </authorList>
    </citation>
    <scope>NUCLEOTIDE SEQUENCE</scope>
    <source>
        <strain evidence="2">CBS 269.34</strain>
    </source>
</reference>
<organism evidence="2 3">
    <name type="scientific">Lophium mytilinum</name>
    <dbReference type="NCBI Taxonomy" id="390894"/>
    <lineage>
        <taxon>Eukaryota</taxon>
        <taxon>Fungi</taxon>
        <taxon>Dikarya</taxon>
        <taxon>Ascomycota</taxon>
        <taxon>Pezizomycotina</taxon>
        <taxon>Dothideomycetes</taxon>
        <taxon>Pleosporomycetidae</taxon>
        <taxon>Mytilinidiales</taxon>
        <taxon>Mytilinidiaceae</taxon>
        <taxon>Lophium</taxon>
    </lineage>
</organism>